<comment type="caution">
    <text evidence="3">The sequence shown here is derived from an EMBL/GenBank/DDBJ whole genome shotgun (WGS) entry which is preliminary data.</text>
</comment>
<dbReference type="NCBIfam" id="NF009150">
    <property type="entry name" value="PRK12497.1-3"/>
    <property type="match status" value="1"/>
</dbReference>
<evidence type="ECO:0000313" key="4">
    <source>
        <dbReference type="Proteomes" id="UP000306808"/>
    </source>
</evidence>
<dbReference type="Proteomes" id="UP000306808">
    <property type="component" value="Unassembled WGS sequence"/>
</dbReference>
<dbReference type="OrthoDB" id="9802516at2"/>
<dbReference type="Pfam" id="PF02021">
    <property type="entry name" value="UPF0102"/>
    <property type="match status" value="1"/>
</dbReference>
<evidence type="ECO:0000256" key="1">
    <source>
        <dbReference type="ARBA" id="ARBA00006738"/>
    </source>
</evidence>
<dbReference type="EMBL" id="SUME01000004">
    <property type="protein sequence ID" value="TJZ60398.1"/>
    <property type="molecule type" value="Genomic_DNA"/>
</dbReference>
<dbReference type="InterPro" id="IPR011335">
    <property type="entry name" value="Restrct_endonuc-II-like"/>
</dbReference>
<comment type="similarity">
    <text evidence="1 2">Belongs to the UPF0102 family.</text>
</comment>
<dbReference type="SUPFAM" id="SSF52980">
    <property type="entry name" value="Restriction endonuclease-like"/>
    <property type="match status" value="1"/>
</dbReference>
<dbReference type="InterPro" id="IPR011856">
    <property type="entry name" value="tRNA_endonuc-like_dom_sf"/>
</dbReference>
<gene>
    <name evidence="3" type="ORF">FAZ15_10345</name>
</gene>
<sequence length="117" mass="13745">MAKHLEAGVWGEQQAVRYLLECGFEIVCVNWRYKHLEVDVIAKDNGVLVFVEVKSRTDSRFGEPKEFVDHKKKRNLIRLADAYISYTKYEGEIRFDIVSVFLEQSKIELIKDAFWSN</sequence>
<organism evidence="3 4">
    <name type="scientific">Sphingobacterium olei</name>
    <dbReference type="NCBI Taxonomy" id="2571155"/>
    <lineage>
        <taxon>Bacteria</taxon>
        <taxon>Pseudomonadati</taxon>
        <taxon>Bacteroidota</taxon>
        <taxon>Sphingobacteriia</taxon>
        <taxon>Sphingobacteriales</taxon>
        <taxon>Sphingobacteriaceae</taxon>
        <taxon>Sphingobacterium</taxon>
    </lineage>
</organism>
<dbReference type="InterPro" id="IPR003509">
    <property type="entry name" value="UPF0102_YraN-like"/>
</dbReference>
<proteinExistence type="inferred from homology"/>
<dbReference type="Gene3D" id="3.40.1350.10">
    <property type="match status" value="1"/>
</dbReference>
<name>A0A4V5MMC0_9SPHI</name>
<dbReference type="PANTHER" id="PTHR34039:SF1">
    <property type="entry name" value="UPF0102 PROTEIN YRAN"/>
    <property type="match status" value="1"/>
</dbReference>
<keyword evidence="4" id="KW-1185">Reference proteome</keyword>
<dbReference type="GO" id="GO:0003676">
    <property type="term" value="F:nucleic acid binding"/>
    <property type="evidence" value="ECO:0007669"/>
    <property type="project" value="InterPro"/>
</dbReference>
<dbReference type="RefSeq" id="WP_136901247.1">
    <property type="nucleotide sequence ID" value="NZ_SUME01000004.1"/>
</dbReference>
<dbReference type="CDD" id="cd20736">
    <property type="entry name" value="PoNe_Nuclease"/>
    <property type="match status" value="1"/>
</dbReference>
<protein>
    <recommendedName>
        <fullName evidence="2">UPF0102 protein FAZ15_10345</fullName>
    </recommendedName>
</protein>
<evidence type="ECO:0000313" key="3">
    <source>
        <dbReference type="EMBL" id="TJZ60398.1"/>
    </source>
</evidence>
<accession>A0A4V5MMC0</accession>
<dbReference type="PANTHER" id="PTHR34039">
    <property type="entry name" value="UPF0102 PROTEIN YRAN"/>
    <property type="match status" value="1"/>
</dbReference>
<dbReference type="AlphaFoldDB" id="A0A4V5MMC0"/>
<dbReference type="HAMAP" id="MF_00048">
    <property type="entry name" value="UPF0102"/>
    <property type="match status" value="1"/>
</dbReference>
<reference evidence="3 4" key="1">
    <citation type="submission" date="2019-04" db="EMBL/GenBank/DDBJ databases">
        <title>Sphingobacterium olei sp. nov., isolated from oil-contaminated soil.</title>
        <authorList>
            <person name="Liu B."/>
        </authorList>
    </citation>
    <scope>NUCLEOTIDE SEQUENCE [LARGE SCALE GENOMIC DNA]</scope>
    <source>
        <strain evidence="3 4">HAL-9</strain>
    </source>
</reference>
<evidence type="ECO:0000256" key="2">
    <source>
        <dbReference type="HAMAP-Rule" id="MF_00048"/>
    </source>
</evidence>